<feature type="binding site" evidence="2">
    <location>
        <position position="45"/>
    </location>
    <ligand>
        <name>Mg(2+)</name>
        <dbReference type="ChEBI" id="CHEBI:18420"/>
        <label>2</label>
    </ligand>
</feature>
<protein>
    <recommendedName>
        <fullName evidence="2">Thiamine-monophosphate kinase</fullName>
        <shortName evidence="2">TMP kinase</shortName>
        <shortName evidence="2">Thiamine-phosphate kinase</shortName>
        <ecNumber evidence="2">2.7.4.16</ecNumber>
    </recommendedName>
</protein>
<keyword evidence="6" id="KW-1185">Reference proteome</keyword>
<feature type="binding site" evidence="2">
    <location>
        <position position="147"/>
    </location>
    <ligand>
        <name>ATP</name>
        <dbReference type="ChEBI" id="CHEBI:30616"/>
    </ligand>
</feature>
<feature type="binding site" evidence="2">
    <location>
        <position position="214"/>
    </location>
    <ligand>
        <name>Mg(2+)</name>
        <dbReference type="ChEBI" id="CHEBI:18420"/>
        <label>3</label>
    </ligand>
</feature>
<dbReference type="PIRSF" id="PIRSF005303">
    <property type="entry name" value="Thiam_monoph_kin"/>
    <property type="match status" value="1"/>
</dbReference>
<dbReference type="PANTHER" id="PTHR30270">
    <property type="entry name" value="THIAMINE-MONOPHOSPHATE KINASE"/>
    <property type="match status" value="1"/>
</dbReference>
<evidence type="ECO:0000256" key="2">
    <source>
        <dbReference type="HAMAP-Rule" id="MF_02128"/>
    </source>
</evidence>
<feature type="domain" description="PurM-like C-terminal" evidence="4">
    <location>
        <begin position="151"/>
        <end position="300"/>
    </location>
</feature>
<gene>
    <name evidence="2 5" type="primary">thiL</name>
    <name evidence="5" type="ORF">J3U88_17240</name>
</gene>
<feature type="binding site" evidence="2">
    <location>
        <position position="28"/>
    </location>
    <ligand>
        <name>Mg(2+)</name>
        <dbReference type="ChEBI" id="CHEBI:18420"/>
        <label>3</label>
    </ligand>
</feature>
<feature type="binding site" evidence="2">
    <location>
        <position position="45"/>
    </location>
    <ligand>
        <name>Mg(2+)</name>
        <dbReference type="ChEBI" id="CHEBI:18420"/>
        <label>1</label>
    </ligand>
</feature>
<feature type="binding site" evidence="2">
    <location>
        <position position="217"/>
    </location>
    <ligand>
        <name>Mg(2+)</name>
        <dbReference type="ChEBI" id="CHEBI:18420"/>
        <label>5</label>
    </ligand>
</feature>
<dbReference type="HAMAP" id="MF_02128">
    <property type="entry name" value="TMP_kinase"/>
    <property type="match status" value="1"/>
</dbReference>
<evidence type="ECO:0000313" key="5">
    <source>
        <dbReference type="EMBL" id="MBO1320223.1"/>
    </source>
</evidence>
<feature type="binding site" evidence="2">
    <location>
        <position position="44"/>
    </location>
    <ligand>
        <name>Mg(2+)</name>
        <dbReference type="ChEBI" id="CHEBI:18420"/>
        <label>1</label>
    </ligand>
</feature>
<dbReference type="InterPro" id="IPR006283">
    <property type="entry name" value="ThiL-like"/>
</dbReference>
<dbReference type="InterPro" id="IPR016188">
    <property type="entry name" value="PurM-like_N"/>
</dbReference>
<keyword evidence="2 5" id="KW-0418">Kinase</keyword>
<feature type="binding site" evidence="2">
    <location>
        <position position="52"/>
    </location>
    <ligand>
        <name>substrate</name>
    </ligand>
</feature>
<comment type="catalytic activity">
    <reaction evidence="2">
        <text>thiamine phosphate + ATP = thiamine diphosphate + ADP</text>
        <dbReference type="Rhea" id="RHEA:15913"/>
        <dbReference type="ChEBI" id="CHEBI:30616"/>
        <dbReference type="ChEBI" id="CHEBI:37575"/>
        <dbReference type="ChEBI" id="CHEBI:58937"/>
        <dbReference type="ChEBI" id="CHEBI:456216"/>
        <dbReference type="EC" id="2.7.4.16"/>
    </reaction>
</comment>
<dbReference type="GO" id="GO:0009030">
    <property type="term" value="F:thiamine-phosphate kinase activity"/>
    <property type="evidence" value="ECO:0007669"/>
    <property type="project" value="UniProtKB-UniRule"/>
</dbReference>
<comment type="caution">
    <text evidence="2">Lacks conserved residue(s) required for the propagation of feature annotation.</text>
</comment>
<feature type="binding site" evidence="2">
    <location>
        <position position="73"/>
    </location>
    <ligand>
        <name>Mg(2+)</name>
        <dbReference type="ChEBI" id="CHEBI:18420"/>
        <label>3</label>
    </ligand>
</feature>
<feature type="binding site" evidence="2">
    <location>
        <position position="43"/>
    </location>
    <ligand>
        <name>Mg(2+)</name>
        <dbReference type="ChEBI" id="CHEBI:18420"/>
        <label>4</label>
    </ligand>
</feature>
<dbReference type="AlphaFoldDB" id="A0A8J7U3B6"/>
<dbReference type="EC" id="2.7.4.16" evidence="2"/>
<keyword evidence="1 2" id="KW-0784">Thiamine biosynthesis</keyword>
<evidence type="ECO:0000313" key="6">
    <source>
        <dbReference type="Proteomes" id="UP000664417"/>
    </source>
</evidence>
<keyword evidence="2 5" id="KW-0808">Transferase</keyword>
<evidence type="ECO:0000259" key="4">
    <source>
        <dbReference type="Pfam" id="PF02769"/>
    </source>
</evidence>
<organism evidence="5 6">
    <name type="scientific">Acanthopleuribacter pedis</name>
    <dbReference type="NCBI Taxonomy" id="442870"/>
    <lineage>
        <taxon>Bacteria</taxon>
        <taxon>Pseudomonadati</taxon>
        <taxon>Acidobacteriota</taxon>
        <taxon>Holophagae</taxon>
        <taxon>Acanthopleuribacterales</taxon>
        <taxon>Acanthopleuribacteraceae</taxon>
        <taxon>Acanthopleuribacter</taxon>
    </lineage>
</organism>
<feature type="binding site" evidence="2">
    <location>
        <position position="73"/>
    </location>
    <ligand>
        <name>Mg(2+)</name>
        <dbReference type="ChEBI" id="CHEBI:18420"/>
        <label>2</label>
    </ligand>
</feature>
<dbReference type="EMBL" id="JAFREP010000016">
    <property type="protein sequence ID" value="MBO1320223.1"/>
    <property type="molecule type" value="Genomic_DNA"/>
</dbReference>
<dbReference type="GO" id="GO:0000287">
    <property type="term" value="F:magnesium ion binding"/>
    <property type="evidence" value="ECO:0007669"/>
    <property type="project" value="UniProtKB-UniRule"/>
</dbReference>
<comment type="miscellaneous">
    <text evidence="2">Reaction mechanism of ThiL seems to utilize a direct, inline transfer of the gamma-phosphate of ATP to TMP rather than a phosphorylated enzyme intermediate.</text>
</comment>
<keyword evidence="2" id="KW-0460">Magnesium</keyword>
<dbReference type="Pfam" id="PF00586">
    <property type="entry name" value="AIRS"/>
    <property type="match status" value="1"/>
</dbReference>
<feature type="binding site" evidence="2">
    <location>
        <position position="216"/>
    </location>
    <ligand>
        <name>ATP</name>
        <dbReference type="ChEBI" id="CHEBI:30616"/>
    </ligand>
</feature>
<feature type="binding site" evidence="2">
    <location>
        <position position="315"/>
    </location>
    <ligand>
        <name>substrate</name>
    </ligand>
</feature>
<name>A0A8J7U3B6_9BACT</name>
<reference evidence="5" key="1">
    <citation type="submission" date="2021-03" db="EMBL/GenBank/DDBJ databases">
        <authorList>
            <person name="Wang G."/>
        </authorList>
    </citation>
    <scope>NUCLEOTIDE SEQUENCE</scope>
    <source>
        <strain evidence="5">KCTC 12899</strain>
    </source>
</reference>
<dbReference type="NCBIfam" id="TIGR01379">
    <property type="entry name" value="thiL"/>
    <property type="match status" value="1"/>
</dbReference>
<comment type="function">
    <text evidence="2">Catalyzes the ATP-dependent phosphorylation of thiamine-monophosphate (TMP) to form thiamine-pyrophosphate (TPP), the active form of vitamin B1.</text>
</comment>
<keyword evidence="2" id="KW-0547">Nucleotide-binding</keyword>
<dbReference type="InterPro" id="IPR036921">
    <property type="entry name" value="PurM-like_N_sf"/>
</dbReference>
<dbReference type="Proteomes" id="UP000664417">
    <property type="component" value="Unassembled WGS sequence"/>
</dbReference>
<dbReference type="RefSeq" id="WP_207860177.1">
    <property type="nucleotide sequence ID" value="NZ_JAFREP010000016.1"/>
</dbReference>
<dbReference type="UniPathway" id="UPA00060">
    <property type="reaction ID" value="UER00142"/>
</dbReference>
<feature type="binding site" evidence="2">
    <location>
        <position position="261"/>
    </location>
    <ligand>
        <name>substrate</name>
    </ligand>
</feature>
<proteinExistence type="inferred from homology"/>
<dbReference type="PANTHER" id="PTHR30270:SF0">
    <property type="entry name" value="THIAMINE-MONOPHOSPHATE KINASE"/>
    <property type="match status" value="1"/>
</dbReference>
<dbReference type="GO" id="GO:0009228">
    <property type="term" value="P:thiamine biosynthetic process"/>
    <property type="evidence" value="ECO:0007669"/>
    <property type="project" value="UniProtKB-KW"/>
</dbReference>
<dbReference type="SUPFAM" id="SSF55326">
    <property type="entry name" value="PurM N-terminal domain-like"/>
    <property type="match status" value="1"/>
</dbReference>
<dbReference type="Gene3D" id="3.30.1330.10">
    <property type="entry name" value="PurM-like, N-terminal domain"/>
    <property type="match status" value="1"/>
</dbReference>
<dbReference type="InterPro" id="IPR036676">
    <property type="entry name" value="PurM-like_C_sf"/>
</dbReference>
<feature type="binding site" evidence="2">
    <location>
        <position position="28"/>
    </location>
    <ligand>
        <name>Mg(2+)</name>
        <dbReference type="ChEBI" id="CHEBI:18420"/>
        <label>4</label>
    </ligand>
</feature>
<feature type="binding site" evidence="2">
    <location>
        <position position="121"/>
    </location>
    <ligand>
        <name>Mg(2+)</name>
        <dbReference type="ChEBI" id="CHEBI:18420"/>
        <label>1</label>
    </ligand>
</feature>
<dbReference type="CDD" id="cd02194">
    <property type="entry name" value="ThiL"/>
    <property type="match status" value="1"/>
</dbReference>
<dbReference type="Gene3D" id="3.90.650.10">
    <property type="entry name" value="PurM-like C-terminal domain"/>
    <property type="match status" value="1"/>
</dbReference>
<dbReference type="Pfam" id="PF02769">
    <property type="entry name" value="AIRS_C"/>
    <property type="match status" value="1"/>
</dbReference>
<dbReference type="SUPFAM" id="SSF56042">
    <property type="entry name" value="PurM C-terminal domain-like"/>
    <property type="match status" value="1"/>
</dbReference>
<evidence type="ECO:0000259" key="3">
    <source>
        <dbReference type="Pfam" id="PF00586"/>
    </source>
</evidence>
<comment type="similarity">
    <text evidence="2">Belongs to the thiamine-monophosphate kinase family.</text>
</comment>
<comment type="pathway">
    <text evidence="2">Cofactor biosynthesis; thiamine diphosphate biosynthesis; thiamine diphosphate from thiamine phosphate: step 1/1.</text>
</comment>
<accession>A0A8J7U3B6</accession>
<keyword evidence="2" id="KW-0479">Metal-binding</keyword>
<keyword evidence="2" id="KW-0067">ATP-binding</keyword>
<feature type="binding site" evidence="2">
    <location>
        <begin position="120"/>
        <end position="121"/>
    </location>
    <ligand>
        <name>ATP</name>
        <dbReference type="ChEBI" id="CHEBI:30616"/>
    </ligand>
</feature>
<feature type="binding site" evidence="2">
    <location>
        <position position="73"/>
    </location>
    <ligand>
        <name>Mg(2+)</name>
        <dbReference type="ChEBI" id="CHEBI:18420"/>
        <label>4</label>
    </ligand>
</feature>
<feature type="domain" description="PurM-like N-terminal" evidence="3">
    <location>
        <begin position="27"/>
        <end position="137"/>
    </location>
</feature>
<dbReference type="GO" id="GO:0005524">
    <property type="term" value="F:ATP binding"/>
    <property type="evidence" value="ECO:0007669"/>
    <property type="project" value="UniProtKB-UniRule"/>
</dbReference>
<dbReference type="InterPro" id="IPR010918">
    <property type="entry name" value="PurM-like_C_dom"/>
</dbReference>
<comment type="caution">
    <text evidence="5">The sequence shown here is derived from an EMBL/GenBank/DDBJ whole genome shotgun (WGS) entry which is preliminary data.</text>
</comment>
<sequence length="329" mass="35483">MSEFVKDWEEDQLIRQVIAPVAADLSNDTAVLHPQAGHDLLISSDALVEDVHFLRRAPAAWVGQKAVRVNASDIAADGGSPRWITLSLSLPPDLPVRWVREFMTGVAAACSELGITLVGGDTTRAPQHIAISITVLGDIPHGTAITRSGAEPGHLIAVTGPLGDSFLGLGVMLQQTETPADTHKRLLQRHFMPPDRGPFARAAAVKRLVSAMMDLSDGPATDLPRLCRASGVGARIDLEHLPRSNDGIKYLDPLMLPGCGEDFELLLTCPPVHREALVALATEKHTPLHFIGRCTQEPGVAWRLQGRTVTPAVGWHHFSKSSPKTNTDR</sequence>
<dbReference type="GO" id="GO:0009229">
    <property type="term" value="P:thiamine diphosphate biosynthetic process"/>
    <property type="evidence" value="ECO:0007669"/>
    <property type="project" value="UniProtKB-UniRule"/>
</dbReference>
<evidence type="ECO:0000256" key="1">
    <source>
        <dbReference type="ARBA" id="ARBA00022977"/>
    </source>
</evidence>